<dbReference type="GO" id="GO:0046654">
    <property type="term" value="P:tetrahydrofolate biosynthetic process"/>
    <property type="evidence" value="ECO:0007669"/>
    <property type="project" value="UniProtKB-UniPathway"/>
</dbReference>
<evidence type="ECO:0000313" key="10">
    <source>
        <dbReference type="Proteomes" id="UP000198854"/>
    </source>
</evidence>
<dbReference type="Proteomes" id="UP000198854">
    <property type="component" value="Unassembled WGS sequence"/>
</dbReference>
<evidence type="ECO:0000256" key="5">
    <source>
        <dbReference type="ARBA" id="ARBA00022777"/>
    </source>
</evidence>
<evidence type="ECO:0000256" key="1">
    <source>
        <dbReference type="ARBA" id="ARBA00005051"/>
    </source>
</evidence>
<dbReference type="GO" id="GO:0046656">
    <property type="term" value="P:folic acid biosynthetic process"/>
    <property type="evidence" value="ECO:0007669"/>
    <property type="project" value="UniProtKB-KW"/>
</dbReference>
<keyword evidence="5 9" id="KW-0418">Kinase</keyword>
<keyword evidence="6" id="KW-0067">ATP-binding</keyword>
<dbReference type="RefSeq" id="WP_093274728.1">
    <property type="nucleotide sequence ID" value="NZ_FNDD01000015.1"/>
</dbReference>
<evidence type="ECO:0000256" key="7">
    <source>
        <dbReference type="ARBA" id="ARBA00022909"/>
    </source>
</evidence>
<dbReference type="CDD" id="cd00483">
    <property type="entry name" value="HPPK"/>
    <property type="match status" value="1"/>
</dbReference>
<gene>
    <name evidence="9" type="ORF">SAMN04488136_11559</name>
</gene>
<keyword evidence="7" id="KW-0289">Folate biosynthesis</keyword>
<sequence>MTKVYIGIGSNVEREKHIQQALVQLKTLDDDVKLSKVYESDAVGFKSEAFYNLVAELKTALNLKEFSLALRKIEFHCGRDSQAKKFEPRTIDLDILLFGDVVSDSQPELPRSDIYRYPFVIQPLYELCPELILPKDGRTVRQVWLQAKDLHFLKEVKPWFDF</sequence>
<dbReference type="InterPro" id="IPR035907">
    <property type="entry name" value="Hppk_sf"/>
</dbReference>
<dbReference type="AlphaFoldDB" id="A0A1G8C550"/>
<evidence type="ECO:0000256" key="3">
    <source>
        <dbReference type="ARBA" id="ARBA00022679"/>
    </source>
</evidence>
<dbReference type="PANTHER" id="PTHR43071">
    <property type="entry name" value="2-AMINO-4-HYDROXY-6-HYDROXYMETHYLDIHYDROPTERIDINE PYROPHOSPHOKINASE"/>
    <property type="match status" value="1"/>
</dbReference>
<evidence type="ECO:0000313" key="9">
    <source>
        <dbReference type="EMBL" id="SDH40545.1"/>
    </source>
</evidence>
<evidence type="ECO:0000256" key="4">
    <source>
        <dbReference type="ARBA" id="ARBA00022741"/>
    </source>
</evidence>
<keyword evidence="4" id="KW-0547">Nucleotide-binding</keyword>
<dbReference type="Pfam" id="PF01288">
    <property type="entry name" value="HPPK"/>
    <property type="match status" value="1"/>
</dbReference>
<accession>A0A1G8C550</accession>
<organism evidence="9 10">
    <name type="scientific">Vibrio xiamenensis</name>
    <dbReference type="NCBI Taxonomy" id="861298"/>
    <lineage>
        <taxon>Bacteria</taxon>
        <taxon>Pseudomonadati</taxon>
        <taxon>Pseudomonadota</taxon>
        <taxon>Gammaproteobacteria</taxon>
        <taxon>Vibrionales</taxon>
        <taxon>Vibrionaceae</taxon>
        <taxon>Vibrio</taxon>
    </lineage>
</organism>
<dbReference type="GO" id="GO:0016301">
    <property type="term" value="F:kinase activity"/>
    <property type="evidence" value="ECO:0007669"/>
    <property type="project" value="UniProtKB-KW"/>
</dbReference>
<dbReference type="EC" id="2.7.6.3" evidence="2"/>
<dbReference type="NCBIfam" id="TIGR01498">
    <property type="entry name" value="folK"/>
    <property type="match status" value="1"/>
</dbReference>
<dbReference type="PANTHER" id="PTHR43071:SF2">
    <property type="entry name" value="2-AMINO-4-HYDROXY-6-HYDROXYMETHYLDIHYDROPTERIDINE PYROPHOSPHOKINASE"/>
    <property type="match status" value="1"/>
</dbReference>
<keyword evidence="10" id="KW-1185">Reference proteome</keyword>
<dbReference type="UniPathway" id="UPA00077">
    <property type="reaction ID" value="UER00155"/>
</dbReference>
<dbReference type="EMBL" id="FNDD01000015">
    <property type="protein sequence ID" value="SDH40545.1"/>
    <property type="molecule type" value="Genomic_DNA"/>
</dbReference>
<name>A0A1G8C550_9VIBR</name>
<feature type="domain" description="7,8-dihydro-6-hydroxymethylpterin-pyrophosphokinase" evidence="8">
    <location>
        <begin position="5"/>
        <end position="129"/>
    </location>
</feature>
<dbReference type="SUPFAM" id="SSF55083">
    <property type="entry name" value="6-hydroxymethyl-7,8-dihydropterin pyrophosphokinase, HPPK"/>
    <property type="match status" value="1"/>
</dbReference>
<evidence type="ECO:0000256" key="2">
    <source>
        <dbReference type="ARBA" id="ARBA00013253"/>
    </source>
</evidence>
<proteinExistence type="predicted"/>
<dbReference type="STRING" id="861298.SAMN04488136_11559"/>
<dbReference type="GO" id="GO:0005524">
    <property type="term" value="F:ATP binding"/>
    <property type="evidence" value="ECO:0007669"/>
    <property type="project" value="UniProtKB-KW"/>
</dbReference>
<dbReference type="InterPro" id="IPR000550">
    <property type="entry name" value="Hppk"/>
</dbReference>
<evidence type="ECO:0000259" key="8">
    <source>
        <dbReference type="Pfam" id="PF01288"/>
    </source>
</evidence>
<keyword evidence="3" id="KW-0808">Transferase</keyword>
<dbReference type="GO" id="GO:0003848">
    <property type="term" value="F:2-amino-4-hydroxy-6-hydroxymethyldihydropteridine diphosphokinase activity"/>
    <property type="evidence" value="ECO:0007669"/>
    <property type="project" value="UniProtKB-EC"/>
</dbReference>
<protein>
    <recommendedName>
        <fullName evidence="2">2-amino-4-hydroxy-6-hydroxymethyldihydropteridine diphosphokinase</fullName>
        <ecNumber evidence="2">2.7.6.3</ecNumber>
    </recommendedName>
</protein>
<comment type="pathway">
    <text evidence="1">Cofactor biosynthesis; tetrahydrofolate biosynthesis; 2-amino-4-hydroxy-6-hydroxymethyl-7,8-dihydropteridine diphosphate from 7,8-dihydroneopterin triphosphate: step 4/4.</text>
</comment>
<dbReference type="OrthoDB" id="9790168at2"/>
<reference evidence="9 10" key="1">
    <citation type="submission" date="2016-10" db="EMBL/GenBank/DDBJ databases">
        <authorList>
            <person name="de Groot N.N."/>
        </authorList>
    </citation>
    <scope>NUCLEOTIDE SEQUENCE [LARGE SCALE GENOMIC DNA]</scope>
    <source>
        <strain evidence="9 10">CGMCC 1.10228</strain>
    </source>
</reference>
<evidence type="ECO:0000256" key="6">
    <source>
        <dbReference type="ARBA" id="ARBA00022840"/>
    </source>
</evidence>
<dbReference type="Gene3D" id="3.30.70.560">
    <property type="entry name" value="7,8-Dihydro-6-hydroxymethylpterin-pyrophosphokinase HPPK"/>
    <property type="match status" value="1"/>
</dbReference>